<evidence type="ECO:0000256" key="1">
    <source>
        <dbReference type="SAM" id="Phobius"/>
    </source>
</evidence>
<feature type="transmembrane region" description="Helical" evidence="1">
    <location>
        <begin position="9"/>
        <end position="31"/>
    </location>
</feature>
<reference evidence="2" key="2">
    <citation type="journal article" date="2020" name="Nat. Commun.">
        <title>Large-scale genome sequencing of mycorrhizal fungi provides insights into the early evolution of symbiotic traits.</title>
        <authorList>
            <person name="Miyauchi S."/>
            <person name="Kiss E."/>
            <person name="Kuo A."/>
            <person name="Drula E."/>
            <person name="Kohler A."/>
            <person name="Sanchez-Garcia M."/>
            <person name="Morin E."/>
            <person name="Andreopoulos B."/>
            <person name="Barry K.W."/>
            <person name="Bonito G."/>
            <person name="Buee M."/>
            <person name="Carver A."/>
            <person name="Chen C."/>
            <person name="Cichocki N."/>
            <person name="Clum A."/>
            <person name="Culley D."/>
            <person name="Crous P.W."/>
            <person name="Fauchery L."/>
            <person name="Girlanda M."/>
            <person name="Hayes R.D."/>
            <person name="Keri Z."/>
            <person name="LaButti K."/>
            <person name="Lipzen A."/>
            <person name="Lombard V."/>
            <person name="Magnuson J."/>
            <person name="Maillard F."/>
            <person name="Murat C."/>
            <person name="Nolan M."/>
            <person name="Ohm R.A."/>
            <person name="Pangilinan J."/>
            <person name="Pereira M.F."/>
            <person name="Perotto S."/>
            <person name="Peter M."/>
            <person name="Pfister S."/>
            <person name="Riley R."/>
            <person name="Sitrit Y."/>
            <person name="Stielow J.B."/>
            <person name="Szollosi G."/>
            <person name="Zifcakova L."/>
            <person name="Stursova M."/>
            <person name="Spatafora J.W."/>
            <person name="Tedersoo L."/>
            <person name="Vaario L.M."/>
            <person name="Yamada A."/>
            <person name="Yan M."/>
            <person name="Wang P."/>
            <person name="Xu J."/>
            <person name="Bruns T."/>
            <person name="Baldrian P."/>
            <person name="Vilgalys R."/>
            <person name="Dunand C."/>
            <person name="Henrissat B."/>
            <person name="Grigoriev I.V."/>
            <person name="Hibbett D."/>
            <person name="Nagy L.G."/>
            <person name="Martin F.M."/>
        </authorList>
    </citation>
    <scope>NUCLEOTIDE SEQUENCE</scope>
    <source>
        <strain evidence="2">BED1</strain>
    </source>
</reference>
<keyword evidence="1" id="KW-0812">Transmembrane</keyword>
<sequence length="87" mass="9640">MHQPTPQGILYFFTCVSIPILPFLSVSPTAFQVCKTEQSPELTCHYSVFLISLIIVLAVSGKASKRGMAADSDLYHPIWSLFNLILP</sequence>
<accession>A0AAD4BDM1</accession>
<evidence type="ECO:0000313" key="3">
    <source>
        <dbReference type="Proteomes" id="UP001194468"/>
    </source>
</evidence>
<dbReference type="AlphaFoldDB" id="A0AAD4BDM1"/>
<gene>
    <name evidence="2" type="ORF">L210DRAFT_3574561</name>
</gene>
<keyword evidence="3" id="KW-1185">Reference proteome</keyword>
<dbReference type="Proteomes" id="UP001194468">
    <property type="component" value="Unassembled WGS sequence"/>
</dbReference>
<feature type="transmembrane region" description="Helical" evidence="1">
    <location>
        <begin position="43"/>
        <end position="60"/>
    </location>
</feature>
<dbReference type="EMBL" id="WHUW01000156">
    <property type="protein sequence ID" value="KAF8420538.1"/>
    <property type="molecule type" value="Genomic_DNA"/>
</dbReference>
<protein>
    <submittedName>
        <fullName evidence="2">Uncharacterized protein</fullName>
    </submittedName>
</protein>
<reference evidence="2" key="1">
    <citation type="submission" date="2019-10" db="EMBL/GenBank/DDBJ databases">
        <authorList>
            <consortium name="DOE Joint Genome Institute"/>
            <person name="Kuo A."/>
            <person name="Miyauchi S."/>
            <person name="Kiss E."/>
            <person name="Drula E."/>
            <person name="Kohler A."/>
            <person name="Sanchez-Garcia M."/>
            <person name="Andreopoulos B."/>
            <person name="Barry K.W."/>
            <person name="Bonito G."/>
            <person name="Buee M."/>
            <person name="Carver A."/>
            <person name="Chen C."/>
            <person name="Cichocki N."/>
            <person name="Clum A."/>
            <person name="Culley D."/>
            <person name="Crous P.W."/>
            <person name="Fauchery L."/>
            <person name="Girlanda M."/>
            <person name="Hayes R."/>
            <person name="Keri Z."/>
            <person name="LaButti K."/>
            <person name="Lipzen A."/>
            <person name="Lombard V."/>
            <person name="Magnuson J."/>
            <person name="Maillard F."/>
            <person name="Morin E."/>
            <person name="Murat C."/>
            <person name="Nolan M."/>
            <person name="Ohm R."/>
            <person name="Pangilinan J."/>
            <person name="Pereira M."/>
            <person name="Perotto S."/>
            <person name="Peter M."/>
            <person name="Riley R."/>
            <person name="Sitrit Y."/>
            <person name="Stielow B."/>
            <person name="Szollosi G."/>
            <person name="Zifcakova L."/>
            <person name="Stursova M."/>
            <person name="Spatafora J.W."/>
            <person name="Tedersoo L."/>
            <person name="Vaario L.-M."/>
            <person name="Yamada A."/>
            <person name="Yan M."/>
            <person name="Wang P."/>
            <person name="Xu J."/>
            <person name="Bruns T."/>
            <person name="Baldrian P."/>
            <person name="Vilgalys R."/>
            <person name="Henrissat B."/>
            <person name="Grigoriev I.V."/>
            <person name="Hibbett D."/>
            <person name="Nagy L.G."/>
            <person name="Martin F.M."/>
        </authorList>
    </citation>
    <scope>NUCLEOTIDE SEQUENCE</scope>
    <source>
        <strain evidence="2">BED1</strain>
    </source>
</reference>
<evidence type="ECO:0000313" key="2">
    <source>
        <dbReference type="EMBL" id="KAF8420538.1"/>
    </source>
</evidence>
<organism evidence="2 3">
    <name type="scientific">Boletus edulis BED1</name>
    <dbReference type="NCBI Taxonomy" id="1328754"/>
    <lineage>
        <taxon>Eukaryota</taxon>
        <taxon>Fungi</taxon>
        <taxon>Dikarya</taxon>
        <taxon>Basidiomycota</taxon>
        <taxon>Agaricomycotina</taxon>
        <taxon>Agaricomycetes</taxon>
        <taxon>Agaricomycetidae</taxon>
        <taxon>Boletales</taxon>
        <taxon>Boletineae</taxon>
        <taxon>Boletaceae</taxon>
        <taxon>Boletoideae</taxon>
        <taxon>Boletus</taxon>
    </lineage>
</organism>
<proteinExistence type="predicted"/>
<keyword evidence="1" id="KW-1133">Transmembrane helix</keyword>
<keyword evidence="1" id="KW-0472">Membrane</keyword>
<name>A0AAD4BDM1_BOLED</name>
<comment type="caution">
    <text evidence="2">The sequence shown here is derived from an EMBL/GenBank/DDBJ whole genome shotgun (WGS) entry which is preliminary data.</text>
</comment>